<dbReference type="AlphaFoldDB" id="A0A0F5IUE8"/>
<dbReference type="Proteomes" id="UP000033035">
    <property type="component" value="Unassembled WGS sequence"/>
</dbReference>
<dbReference type="GO" id="GO:0003677">
    <property type="term" value="F:DNA binding"/>
    <property type="evidence" value="ECO:0007669"/>
    <property type="project" value="UniProtKB-KW"/>
</dbReference>
<evidence type="ECO:0000256" key="3">
    <source>
        <dbReference type="ARBA" id="ARBA00023125"/>
    </source>
</evidence>
<dbReference type="SUPFAM" id="SSF47729">
    <property type="entry name" value="IHF-like DNA-binding proteins"/>
    <property type="match status" value="1"/>
</dbReference>
<dbReference type="CDD" id="cd13832">
    <property type="entry name" value="IHF"/>
    <property type="match status" value="1"/>
</dbReference>
<dbReference type="EMBL" id="AQHW01000025">
    <property type="protein sequence ID" value="KKB49169.1"/>
    <property type="molecule type" value="Genomic_DNA"/>
</dbReference>
<dbReference type="Pfam" id="PF00216">
    <property type="entry name" value="Bac_DNA_binding"/>
    <property type="match status" value="1"/>
</dbReference>
<dbReference type="PANTHER" id="PTHR33175">
    <property type="entry name" value="DNA-BINDING PROTEIN HU"/>
    <property type="match status" value="1"/>
</dbReference>
<comment type="caution">
    <text evidence="5">The sequence shown here is derived from an EMBL/GenBank/DDBJ whole genome shotgun (WGS) entry which is preliminary data.</text>
</comment>
<organism evidence="5 6">
    <name type="scientific">Parabacteroides gordonii MS-1 = DSM 23371</name>
    <dbReference type="NCBI Taxonomy" id="1203610"/>
    <lineage>
        <taxon>Bacteria</taxon>
        <taxon>Pseudomonadati</taxon>
        <taxon>Bacteroidota</taxon>
        <taxon>Bacteroidia</taxon>
        <taxon>Bacteroidales</taxon>
        <taxon>Tannerellaceae</taxon>
        <taxon>Parabacteroides</taxon>
    </lineage>
</organism>
<evidence type="ECO:0000256" key="4">
    <source>
        <dbReference type="RuleBase" id="RU003939"/>
    </source>
</evidence>
<sequence length="115" mass="12654">MSVYKKITNIAAESIDEVSMKNKELITELSAKLGWTVQEVTEMLSAFGSVVGSKLIDNDAIYLQGLGLFEIKKKAERISVNPANGKRYLVPPKLVPVFKPGATIKSKLKELSDNE</sequence>
<dbReference type="GO" id="GO:0005829">
    <property type="term" value="C:cytosol"/>
    <property type="evidence" value="ECO:0007669"/>
    <property type="project" value="TreeGrafter"/>
</dbReference>
<dbReference type="PATRIC" id="fig|1203610.3.peg.4307"/>
<dbReference type="InterPro" id="IPR010992">
    <property type="entry name" value="IHF-like_DNA-bd_dom_sf"/>
</dbReference>
<keyword evidence="6" id="KW-1185">Reference proteome</keyword>
<dbReference type="GO" id="GO:0030261">
    <property type="term" value="P:chromosome condensation"/>
    <property type="evidence" value="ECO:0007669"/>
    <property type="project" value="UniProtKB-KW"/>
</dbReference>
<dbReference type="HOGENOM" id="CLU_105066_2_3_10"/>
<evidence type="ECO:0000313" key="5">
    <source>
        <dbReference type="EMBL" id="KKB49169.1"/>
    </source>
</evidence>
<gene>
    <name evidence="5" type="ORF">HMPREF1536_04233</name>
</gene>
<dbReference type="InterPro" id="IPR000119">
    <property type="entry name" value="Hist_DNA-bd"/>
</dbReference>
<dbReference type="SMART" id="SM00411">
    <property type="entry name" value="BHL"/>
    <property type="match status" value="1"/>
</dbReference>
<dbReference type="STRING" id="1203610.HMPREF1536_04233"/>
<keyword evidence="2" id="KW-0226">DNA condensation</keyword>
<accession>A0A0F5IUE8</accession>
<protein>
    <recommendedName>
        <fullName evidence="7">DNA-binding protein HU</fullName>
    </recommendedName>
</protein>
<evidence type="ECO:0008006" key="7">
    <source>
        <dbReference type="Google" id="ProtNLM"/>
    </source>
</evidence>
<keyword evidence="3" id="KW-0238">DNA-binding</keyword>
<evidence type="ECO:0000256" key="1">
    <source>
        <dbReference type="ARBA" id="ARBA00010529"/>
    </source>
</evidence>
<dbReference type="Gene3D" id="4.10.520.10">
    <property type="entry name" value="IHF-like DNA-binding proteins"/>
    <property type="match status" value="1"/>
</dbReference>
<dbReference type="PANTHER" id="PTHR33175:SF3">
    <property type="entry name" value="DNA-BINDING PROTEIN HU-BETA"/>
    <property type="match status" value="1"/>
</dbReference>
<name>A0A0F5IUE8_9BACT</name>
<comment type="similarity">
    <text evidence="1 4">Belongs to the bacterial histone-like protein family.</text>
</comment>
<reference evidence="5 6" key="1">
    <citation type="submission" date="2013-04" db="EMBL/GenBank/DDBJ databases">
        <title>The Genome Sequence of Parabacteroides gordonii DSM 23371.</title>
        <authorList>
            <consortium name="The Broad Institute Genomics Platform"/>
            <person name="Earl A."/>
            <person name="Ward D."/>
            <person name="Feldgarden M."/>
            <person name="Gevers D."/>
            <person name="Martens E."/>
            <person name="Sakamoto M."/>
            <person name="Benno Y."/>
            <person name="Suzuki N."/>
            <person name="Matsunaga N."/>
            <person name="Koshihara K."/>
            <person name="Seki M."/>
            <person name="Komiya H."/>
            <person name="Walker B."/>
            <person name="Young S."/>
            <person name="Zeng Q."/>
            <person name="Gargeya S."/>
            <person name="Fitzgerald M."/>
            <person name="Haas B."/>
            <person name="Abouelleil A."/>
            <person name="Allen A.W."/>
            <person name="Alvarado L."/>
            <person name="Arachchi H.M."/>
            <person name="Berlin A.M."/>
            <person name="Chapman S.B."/>
            <person name="Gainer-Dewar J."/>
            <person name="Goldberg J."/>
            <person name="Griggs A."/>
            <person name="Gujja S."/>
            <person name="Hansen M."/>
            <person name="Howarth C."/>
            <person name="Imamovic A."/>
            <person name="Ireland A."/>
            <person name="Larimer J."/>
            <person name="McCowan C."/>
            <person name="Murphy C."/>
            <person name="Pearson M."/>
            <person name="Poon T.W."/>
            <person name="Priest M."/>
            <person name="Roberts A."/>
            <person name="Saif S."/>
            <person name="Shea T."/>
            <person name="Sisk P."/>
            <person name="Sykes S."/>
            <person name="Wortman J."/>
            <person name="Nusbaum C."/>
            <person name="Birren B."/>
        </authorList>
    </citation>
    <scope>NUCLEOTIDE SEQUENCE [LARGE SCALE GENOMIC DNA]</scope>
    <source>
        <strain evidence="5 6">MS-1</strain>
    </source>
</reference>
<dbReference type="GO" id="GO:0030527">
    <property type="term" value="F:structural constituent of chromatin"/>
    <property type="evidence" value="ECO:0007669"/>
    <property type="project" value="InterPro"/>
</dbReference>
<evidence type="ECO:0000256" key="2">
    <source>
        <dbReference type="ARBA" id="ARBA00023067"/>
    </source>
</evidence>
<dbReference type="PRINTS" id="PR01727">
    <property type="entry name" value="DNABINDINGHU"/>
</dbReference>
<evidence type="ECO:0000313" key="6">
    <source>
        <dbReference type="Proteomes" id="UP000033035"/>
    </source>
</evidence>
<proteinExistence type="inferred from homology"/>